<evidence type="ECO:0000256" key="1">
    <source>
        <dbReference type="ARBA" id="ARBA00022801"/>
    </source>
</evidence>
<reference evidence="4" key="1">
    <citation type="journal article" date="2017" name="Genome Announc.">
        <title>Draft Genome Sequence of Terrimicrobium sacchariphilum NM-5T, a Facultative Anaerobic Soil Bacterium of the Class Spartobacteria.</title>
        <authorList>
            <person name="Qiu Y.L."/>
            <person name="Tourlousse D.M."/>
            <person name="Matsuura N."/>
            <person name="Ohashi A."/>
            <person name="Sekiguchi Y."/>
        </authorList>
    </citation>
    <scope>NUCLEOTIDE SEQUENCE [LARGE SCALE GENOMIC DNA]</scope>
    <source>
        <strain evidence="4">NM-5</strain>
    </source>
</reference>
<dbReference type="SMART" id="SM00331">
    <property type="entry name" value="PP2C_SIG"/>
    <property type="match status" value="1"/>
</dbReference>
<dbReference type="Pfam" id="PF01590">
    <property type="entry name" value="GAF"/>
    <property type="match status" value="1"/>
</dbReference>
<dbReference type="SMART" id="SM00065">
    <property type="entry name" value="GAF"/>
    <property type="match status" value="1"/>
</dbReference>
<dbReference type="InterPro" id="IPR003018">
    <property type="entry name" value="GAF"/>
</dbReference>
<feature type="domain" description="PPM-type phosphatase" evidence="2">
    <location>
        <begin position="213"/>
        <end position="426"/>
    </location>
</feature>
<accession>A0A146GCI4</accession>
<dbReference type="PANTHER" id="PTHR43156:SF2">
    <property type="entry name" value="STAGE II SPORULATION PROTEIN E"/>
    <property type="match status" value="1"/>
</dbReference>
<dbReference type="STRING" id="690879.TSACC_3142"/>
<dbReference type="SUPFAM" id="SSF81606">
    <property type="entry name" value="PP2C-like"/>
    <property type="match status" value="1"/>
</dbReference>
<evidence type="ECO:0000313" key="3">
    <source>
        <dbReference type="EMBL" id="GAT35081.1"/>
    </source>
</evidence>
<organism evidence="3 4">
    <name type="scientific">Terrimicrobium sacchariphilum</name>
    <dbReference type="NCBI Taxonomy" id="690879"/>
    <lineage>
        <taxon>Bacteria</taxon>
        <taxon>Pseudomonadati</taxon>
        <taxon>Verrucomicrobiota</taxon>
        <taxon>Terrimicrobiia</taxon>
        <taxon>Terrimicrobiales</taxon>
        <taxon>Terrimicrobiaceae</taxon>
        <taxon>Terrimicrobium</taxon>
    </lineage>
</organism>
<name>A0A146GCI4_TERSA</name>
<dbReference type="OrthoDB" id="311592at2"/>
<dbReference type="InParanoid" id="A0A146GCI4"/>
<dbReference type="AlphaFoldDB" id="A0A146GCI4"/>
<comment type="caution">
    <text evidence="3">The sequence shown here is derived from an EMBL/GenBank/DDBJ whole genome shotgun (WGS) entry which is preliminary data.</text>
</comment>
<dbReference type="InterPro" id="IPR036457">
    <property type="entry name" value="PPM-type-like_dom_sf"/>
</dbReference>
<dbReference type="InterPro" id="IPR029016">
    <property type="entry name" value="GAF-like_dom_sf"/>
</dbReference>
<protein>
    <submittedName>
        <fullName evidence="3">Serine phosphatase RsbU, regulator of sigma subunit</fullName>
    </submittedName>
</protein>
<dbReference type="InterPro" id="IPR001932">
    <property type="entry name" value="PPM-type_phosphatase-like_dom"/>
</dbReference>
<dbReference type="PROSITE" id="PS51746">
    <property type="entry name" value="PPM_2"/>
    <property type="match status" value="1"/>
</dbReference>
<dbReference type="Gene3D" id="3.60.40.10">
    <property type="entry name" value="PPM-type phosphatase domain"/>
    <property type="match status" value="1"/>
</dbReference>
<dbReference type="PANTHER" id="PTHR43156">
    <property type="entry name" value="STAGE II SPORULATION PROTEIN E-RELATED"/>
    <property type="match status" value="1"/>
</dbReference>
<dbReference type="Pfam" id="PF07228">
    <property type="entry name" value="SpoIIE"/>
    <property type="match status" value="1"/>
</dbReference>
<keyword evidence="4" id="KW-1185">Reference proteome</keyword>
<sequence>MPTSEVDSLRRSVQIYKGLVEVSGLINSITDYDELLRAVLNVARRVMRAEAASLFFCEENEDCMELAISSSADGEYVAPKIRVPRGRGIAGWVVEHGQSLLIPDAYADDRFYKEADKQTGFRTRSILCAPLKQDSKIIGVLQVLNPTDKESFDEHDLEGFTAYSDLTATAIEKLRTLERSRTQERMERDLSIAAEIQHELLSRALPSKLPGALFAAHATPASNVGGDFYNFFVRKGEDIYFAIGDVSGKGIPASLLMAQTLSAMQFVFAAATSPNEALSTLNSTLHDQIVRGMFITTLIGRLTPAEQRLELASAGHCKPILIHGNGKAEEIAVEPALPMGILPSVNYRQLTLDLHKGDWLVCYTDGLSESRDEQNGQFFGDTIVERLSAASYFNPQQIVDRLVDLEATHRGDGGRLDDLTIIAGGIA</sequence>
<dbReference type="Gene3D" id="3.30.450.40">
    <property type="match status" value="1"/>
</dbReference>
<dbReference type="RefSeq" id="WP_075080932.1">
    <property type="nucleotide sequence ID" value="NZ_BDCO01000003.1"/>
</dbReference>
<evidence type="ECO:0000313" key="4">
    <source>
        <dbReference type="Proteomes" id="UP000076023"/>
    </source>
</evidence>
<evidence type="ECO:0000259" key="2">
    <source>
        <dbReference type="PROSITE" id="PS51746"/>
    </source>
</evidence>
<dbReference type="Proteomes" id="UP000076023">
    <property type="component" value="Unassembled WGS sequence"/>
</dbReference>
<dbReference type="SUPFAM" id="SSF55781">
    <property type="entry name" value="GAF domain-like"/>
    <property type="match status" value="1"/>
</dbReference>
<dbReference type="InterPro" id="IPR052016">
    <property type="entry name" value="Bact_Sigma-Reg"/>
</dbReference>
<keyword evidence="1" id="KW-0378">Hydrolase</keyword>
<gene>
    <name evidence="3" type="ORF">TSACC_3142</name>
</gene>
<proteinExistence type="predicted"/>
<dbReference type="EMBL" id="BDCO01000003">
    <property type="protein sequence ID" value="GAT35081.1"/>
    <property type="molecule type" value="Genomic_DNA"/>
</dbReference>
<dbReference type="GO" id="GO:0016791">
    <property type="term" value="F:phosphatase activity"/>
    <property type="evidence" value="ECO:0007669"/>
    <property type="project" value="TreeGrafter"/>
</dbReference>